<accession>E0RVU1</accession>
<evidence type="ECO:0000256" key="5">
    <source>
        <dbReference type="ARBA" id="ARBA00023136"/>
    </source>
</evidence>
<dbReference type="KEGG" id="bpb:bpr_I2516"/>
<keyword evidence="8" id="KW-1185">Reference proteome</keyword>
<evidence type="ECO:0000313" key="7">
    <source>
        <dbReference type="EMBL" id="ADL35249.1"/>
    </source>
</evidence>
<evidence type="ECO:0000313" key="8">
    <source>
        <dbReference type="Proteomes" id="UP000001299"/>
    </source>
</evidence>
<feature type="transmembrane region" description="Helical" evidence="6">
    <location>
        <begin position="468"/>
        <end position="487"/>
    </location>
</feature>
<feature type="transmembrane region" description="Helical" evidence="6">
    <location>
        <begin position="126"/>
        <end position="144"/>
    </location>
</feature>
<dbReference type="HOGENOM" id="CLU_040274_1_0_9"/>
<dbReference type="PANTHER" id="PTHR30250">
    <property type="entry name" value="PST FAMILY PREDICTED COLANIC ACID TRANSPORTER"/>
    <property type="match status" value="1"/>
</dbReference>
<reference evidence="7 8" key="1">
    <citation type="journal article" date="2010" name="PLoS ONE">
        <title>The glycobiome of the rumen bacterium Butyrivibrio proteoclasticus B316(T) highlights adaptation to a polysaccharide-rich environment.</title>
        <authorList>
            <person name="Kelly W.J."/>
            <person name="Leahy S.C."/>
            <person name="Altermann E."/>
            <person name="Yeoman C.J."/>
            <person name="Dunne J.C."/>
            <person name="Kong Z."/>
            <person name="Pacheco D.M."/>
            <person name="Li D."/>
            <person name="Noel S.J."/>
            <person name="Moon C.D."/>
            <person name="Cookson A.L."/>
            <person name="Attwood G.T."/>
        </authorList>
    </citation>
    <scope>NUCLEOTIDE SEQUENCE [LARGE SCALE GENOMIC DNA]</scope>
    <source>
        <strain evidence="8">ATCC 51982 / DSM 14932 / B316</strain>
    </source>
</reference>
<dbReference type="RefSeq" id="WP_013281902.1">
    <property type="nucleotide sequence ID" value="NC_014387.1"/>
</dbReference>
<feature type="transmembrane region" description="Helical" evidence="6">
    <location>
        <begin position="308"/>
        <end position="328"/>
    </location>
</feature>
<dbReference type="PANTHER" id="PTHR30250:SF26">
    <property type="entry name" value="PSMA PROTEIN"/>
    <property type="match status" value="1"/>
</dbReference>
<feature type="transmembrane region" description="Helical" evidence="6">
    <location>
        <begin position="12"/>
        <end position="35"/>
    </location>
</feature>
<evidence type="ECO:0000256" key="1">
    <source>
        <dbReference type="ARBA" id="ARBA00004651"/>
    </source>
</evidence>
<dbReference type="EMBL" id="CP001810">
    <property type="protein sequence ID" value="ADL35249.1"/>
    <property type="molecule type" value="Genomic_DNA"/>
</dbReference>
<evidence type="ECO:0000256" key="3">
    <source>
        <dbReference type="ARBA" id="ARBA00022692"/>
    </source>
</evidence>
<keyword evidence="5 6" id="KW-0472">Membrane</keyword>
<gene>
    <name evidence="7" type="ordered locus">bpr_I2516</name>
</gene>
<keyword evidence="4 6" id="KW-1133">Transmembrane helix</keyword>
<dbReference type="STRING" id="515622.bpr_I2516"/>
<protein>
    <submittedName>
        <fullName evidence="7">Polysaccharide biosynthesis protein</fullName>
    </submittedName>
</protein>
<keyword evidence="2" id="KW-1003">Cell membrane</keyword>
<evidence type="ECO:0000256" key="2">
    <source>
        <dbReference type="ARBA" id="ARBA00022475"/>
    </source>
</evidence>
<organism evidence="7 8">
    <name type="scientific">Butyrivibrio proteoclasticus (strain ATCC 51982 / DSM 14932 / B316)</name>
    <name type="common">Clostridium proteoclasticum</name>
    <dbReference type="NCBI Taxonomy" id="515622"/>
    <lineage>
        <taxon>Bacteria</taxon>
        <taxon>Bacillati</taxon>
        <taxon>Bacillota</taxon>
        <taxon>Clostridia</taxon>
        <taxon>Lachnospirales</taxon>
        <taxon>Lachnospiraceae</taxon>
        <taxon>Butyrivibrio</taxon>
    </lineage>
</organism>
<name>E0RVU1_BUTPB</name>
<dbReference type="eggNOG" id="COG2244">
    <property type="taxonomic scope" value="Bacteria"/>
</dbReference>
<dbReference type="AlphaFoldDB" id="E0RVU1"/>
<feature type="transmembrane region" description="Helical" evidence="6">
    <location>
        <begin position="47"/>
        <end position="70"/>
    </location>
</feature>
<feature type="transmembrane region" description="Helical" evidence="6">
    <location>
        <begin position="401"/>
        <end position="422"/>
    </location>
</feature>
<feature type="transmembrane region" description="Helical" evidence="6">
    <location>
        <begin position="91"/>
        <end position="114"/>
    </location>
</feature>
<dbReference type="GO" id="GO:0005886">
    <property type="term" value="C:plasma membrane"/>
    <property type="evidence" value="ECO:0007669"/>
    <property type="project" value="UniProtKB-SubCell"/>
</dbReference>
<feature type="transmembrane region" description="Helical" evidence="6">
    <location>
        <begin position="442"/>
        <end position="462"/>
    </location>
</feature>
<evidence type="ECO:0000256" key="4">
    <source>
        <dbReference type="ARBA" id="ARBA00022989"/>
    </source>
</evidence>
<evidence type="ECO:0000256" key="6">
    <source>
        <dbReference type="SAM" id="Phobius"/>
    </source>
</evidence>
<proteinExistence type="predicted"/>
<dbReference type="Proteomes" id="UP000001299">
    <property type="component" value="Chromosome 1"/>
</dbReference>
<keyword evidence="3 6" id="KW-0812">Transmembrane</keyword>
<comment type="subcellular location">
    <subcellularLocation>
        <location evidence="1">Cell membrane</location>
        <topology evidence="1">Multi-pass membrane protein</topology>
    </subcellularLocation>
</comment>
<sequence length="506" mass="57340">MGRVKSATRNIKFGYIGQIATALVFFILRKLFILYLDETLLGVNSLYGNVLSILNMAELGIGTALNFSLYGPVARGEKEKIKSYMQLYRKAYYIIAIVVAAIGLMLTPFLELLVKNPGNITTTELYTYYFIFLFNTVSSYFVAYKYSLVNAEQKNYIQTNVITITKIITVSIQMLVIVITKNFFFFLITDAVIQLIQKIFVSRFLDNMYPYLREKNVQKLSKDESDAVWTKTKALVFHKVGDVARLQTDALIISSLIEVAMAGVVDNYNMVISTVSNFVNIIFNSVISSFGNLIATESKEKQFDMFRVYRFFASWIYGFSCVGFMILLTPLVRIWLGDSWILAPAAVYCILTDYYFKGDRIVLSNYKTAAGVFEPDKYLALIQGAVNLVLSIWLVQTPLGITGVYIGTIVSGLIANVTKPVIIYRTCFDRSAKSYFVDTCKYLASLIFVLVVCRFISTRILANLNIGTFLLMAIIITVIFNGVYLLLYGRTKEFKYLFGKVKEKLL</sequence>
<dbReference type="InterPro" id="IPR050833">
    <property type="entry name" value="Poly_Biosynth_Transport"/>
</dbReference>